<evidence type="ECO:0000256" key="3">
    <source>
        <dbReference type="ARBA" id="ARBA00023082"/>
    </source>
</evidence>
<dbReference type="SUPFAM" id="SSF88659">
    <property type="entry name" value="Sigma3 and sigma4 domains of RNA polymerase sigma factors"/>
    <property type="match status" value="1"/>
</dbReference>
<dbReference type="InterPro" id="IPR013324">
    <property type="entry name" value="RNA_pol_sigma_r3/r4-like"/>
</dbReference>
<evidence type="ECO:0000256" key="1">
    <source>
        <dbReference type="ARBA" id="ARBA00010641"/>
    </source>
</evidence>
<dbReference type="Pfam" id="PF08281">
    <property type="entry name" value="Sigma70_r4_2"/>
    <property type="match status" value="1"/>
</dbReference>
<evidence type="ECO:0000256" key="2">
    <source>
        <dbReference type="ARBA" id="ARBA00023015"/>
    </source>
</evidence>
<evidence type="ECO:0000259" key="6">
    <source>
        <dbReference type="Pfam" id="PF08281"/>
    </source>
</evidence>
<dbReference type="InterPro" id="IPR013249">
    <property type="entry name" value="RNA_pol_sigma70_r4_t2"/>
</dbReference>
<name>A0A7M2SLQ1_9ACTN</name>
<organism evidence="7 8">
    <name type="scientific">Streptomyces ferrugineus</name>
    <dbReference type="NCBI Taxonomy" id="1413221"/>
    <lineage>
        <taxon>Bacteria</taxon>
        <taxon>Bacillati</taxon>
        <taxon>Actinomycetota</taxon>
        <taxon>Actinomycetes</taxon>
        <taxon>Kitasatosporales</taxon>
        <taxon>Streptomycetaceae</taxon>
        <taxon>Streptomyces</taxon>
    </lineage>
</organism>
<feature type="domain" description="RNA polymerase sigma factor 70 region 4 type 2" evidence="6">
    <location>
        <begin position="165"/>
        <end position="204"/>
    </location>
</feature>
<sequence>MPFACNPATSAVRTGPVGRAGRGRRSTTPQGRRRTRVPGSLLLHGVGSTAAQPTVRDGQLPDQDGRHAPATTVFPNRRTPHVPPPHDALPTGHDFAAYARTHWPRLLVTARLLTDDDGAAEELVRRTLARLCARWRRVPRDDVDFHVLRCLVRVHLRRPRGRRAARRRTVLVLRFQEGLTDTEIAQVLGCSPGAVRARVRHGLRAAGADPGRLREVYADAARDVVPSEVPLAEVQARGRVLRRRRIAVASAVCAALLAPAALLGADLIRGGDAGNGESAAGATHAAASPVRVVTSGERVTAGPGIQVWLTADGGHWSVPWPVAGDDGDRPLDEPGVSVRVDTVKGGFVLSGLFHGLRGEPSRVAVRTGDGGAATAKVLVLAGSAGWGVWYAKAPLPEKNMKALLADGGDEPMVTVYDAAGKAVARSDREWWRI</sequence>
<dbReference type="CDD" id="cd06171">
    <property type="entry name" value="Sigma70_r4"/>
    <property type="match status" value="1"/>
</dbReference>
<dbReference type="Proteomes" id="UP000594205">
    <property type="component" value="Chromosome"/>
</dbReference>
<reference evidence="7 8" key="1">
    <citation type="submission" date="2020-10" db="EMBL/GenBank/DDBJ databases">
        <title>Streptomyces ferrugineus complate genome analysis.</title>
        <authorList>
            <person name="Anwar N."/>
        </authorList>
    </citation>
    <scope>NUCLEOTIDE SEQUENCE [LARGE SCALE GENOMIC DNA]</scope>
    <source>
        <strain evidence="7 8">CCTCC AA2014009</strain>
    </source>
</reference>
<comment type="similarity">
    <text evidence="1">Belongs to the sigma-70 factor family. ECF subfamily.</text>
</comment>
<keyword evidence="2" id="KW-0805">Transcription regulation</keyword>
<dbReference type="AlphaFoldDB" id="A0A7M2SLQ1"/>
<gene>
    <name evidence="7" type="ORF">IM697_00190</name>
</gene>
<dbReference type="GO" id="GO:0016987">
    <property type="term" value="F:sigma factor activity"/>
    <property type="evidence" value="ECO:0007669"/>
    <property type="project" value="UniProtKB-KW"/>
</dbReference>
<dbReference type="KEGG" id="sfeu:IM697_00190"/>
<dbReference type="GO" id="GO:0003677">
    <property type="term" value="F:DNA binding"/>
    <property type="evidence" value="ECO:0007669"/>
    <property type="project" value="InterPro"/>
</dbReference>
<evidence type="ECO:0000313" key="8">
    <source>
        <dbReference type="Proteomes" id="UP000594205"/>
    </source>
</evidence>
<keyword evidence="3" id="KW-0731">Sigma factor</keyword>
<feature type="compositionally biased region" description="Basic residues" evidence="5">
    <location>
        <begin position="21"/>
        <end position="36"/>
    </location>
</feature>
<keyword evidence="4" id="KW-0804">Transcription</keyword>
<dbReference type="GO" id="GO:0006352">
    <property type="term" value="P:DNA-templated transcription initiation"/>
    <property type="evidence" value="ECO:0007669"/>
    <property type="project" value="InterPro"/>
</dbReference>
<evidence type="ECO:0000313" key="7">
    <source>
        <dbReference type="EMBL" id="QOV36939.1"/>
    </source>
</evidence>
<evidence type="ECO:0000256" key="5">
    <source>
        <dbReference type="SAM" id="MobiDB-lite"/>
    </source>
</evidence>
<dbReference type="EMBL" id="CP063373">
    <property type="protein sequence ID" value="QOV36939.1"/>
    <property type="molecule type" value="Genomic_DNA"/>
</dbReference>
<proteinExistence type="inferred from homology"/>
<feature type="region of interest" description="Disordered" evidence="5">
    <location>
        <begin position="1"/>
        <end position="82"/>
    </location>
</feature>
<protein>
    <recommendedName>
        <fullName evidence="6">RNA polymerase sigma factor 70 region 4 type 2 domain-containing protein</fullName>
    </recommendedName>
</protein>
<keyword evidence="8" id="KW-1185">Reference proteome</keyword>
<dbReference type="Gene3D" id="1.10.10.10">
    <property type="entry name" value="Winged helix-like DNA-binding domain superfamily/Winged helix DNA-binding domain"/>
    <property type="match status" value="1"/>
</dbReference>
<evidence type="ECO:0000256" key="4">
    <source>
        <dbReference type="ARBA" id="ARBA00023163"/>
    </source>
</evidence>
<dbReference type="InterPro" id="IPR036388">
    <property type="entry name" value="WH-like_DNA-bd_sf"/>
</dbReference>
<accession>A0A7M2SLQ1</accession>